<evidence type="ECO:0000256" key="9">
    <source>
        <dbReference type="PIRNR" id="PIRNR001174"/>
    </source>
</evidence>
<dbReference type="GO" id="GO:0006515">
    <property type="term" value="P:protein quality control for misfolded or incompletely synthesized proteins"/>
    <property type="evidence" value="ECO:0007669"/>
    <property type="project" value="UniProtKB-UniRule"/>
</dbReference>
<comment type="function">
    <text evidence="8">ATP-dependent serine protease that mediates the selective degradation of misfolded and unassembled polypeptides in the peroxisomal matrix. Necessary for type 2 peroxisome targeting signal (PTS2)-containing protein processing and facilitates peroxisome matrix protein import.</text>
</comment>
<dbReference type="EMBL" id="DS027696">
    <property type="protein sequence ID" value="EAW17623.1"/>
    <property type="molecule type" value="Genomic_DNA"/>
</dbReference>
<feature type="domain" description="Lon proteolytic" evidence="14">
    <location>
        <begin position="729"/>
        <end position="916"/>
    </location>
</feature>
<dbReference type="PIRSF" id="PIRSF001174">
    <property type="entry name" value="Lon_proteas"/>
    <property type="match status" value="1"/>
</dbReference>
<dbReference type="PRINTS" id="PR00830">
    <property type="entry name" value="ENDOLAPTASE"/>
</dbReference>
<dbReference type="FunFam" id="1.20.58.1480:FF:000011">
    <property type="entry name" value="Lon protease homolog 2, peroxisomal"/>
    <property type="match status" value="1"/>
</dbReference>
<dbReference type="GO" id="GO:0016485">
    <property type="term" value="P:protein processing"/>
    <property type="evidence" value="ECO:0007669"/>
    <property type="project" value="UniProtKB-UniRule"/>
</dbReference>
<evidence type="ECO:0000256" key="8">
    <source>
        <dbReference type="HAMAP-Rule" id="MF_03121"/>
    </source>
</evidence>
<dbReference type="Gene3D" id="1.20.58.1480">
    <property type="match status" value="1"/>
</dbReference>
<dbReference type="SUPFAM" id="SSF52540">
    <property type="entry name" value="P-loop containing nucleoside triphosphate hydrolases"/>
    <property type="match status" value="1"/>
</dbReference>
<dbReference type="GO" id="GO:0005524">
    <property type="term" value="F:ATP binding"/>
    <property type="evidence" value="ECO:0007669"/>
    <property type="project" value="UniProtKB-UniRule"/>
</dbReference>
<dbReference type="Pfam" id="PF02190">
    <property type="entry name" value="LON_substr_bdg"/>
    <property type="match status" value="1"/>
</dbReference>
<keyword evidence="5 8" id="KW-0720">Serine protease</keyword>
<protein>
    <recommendedName>
        <fullName evidence="8">Lon protease homolog 2, peroxisomal</fullName>
        <ecNumber evidence="8">3.4.21.-</ecNumber>
    </recommendedName>
</protein>
<feature type="active site" evidence="8 10">
    <location>
        <position position="865"/>
    </location>
</feature>
<dbReference type="FunFam" id="2.30.130.40:FF:000011">
    <property type="entry name" value="Lon protease homolog 2, peroxisomal"/>
    <property type="match status" value="1"/>
</dbReference>
<keyword evidence="4 8" id="KW-0378">Hydrolase</keyword>
<dbReference type="GeneID" id="4586292"/>
<dbReference type="GO" id="GO:0005782">
    <property type="term" value="C:peroxisomal matrix"/>
    <property type="evidence" value="ECO:0007669"/>
    <property type="project" value="UniProtKB-SubCell"/>
</dbReference>
<reference evidence="17" key="1">
    <citation type="journal article" date="2008" name="PLoS Genet.">
        <title>Genomic islands in the pathogenic filamentous fungus Aspergillus fumigatus.</title>
        <authorList>
            <person name="Fedorova N.D."/>
            <person name="Khaldi N."/>
            <person name="Joardar V.S."/>
            <person name="Maiti R."/>
            <person name="Amedeo P."/>
            <person name="Anderson M.J."/>
            <person name="Crabtree J."/>
            <person name="Silva J.C."/>
            <person name="Badger J.H."/>
            <person name="Albarraq A."/>
            <person name="Angiuoli S."/>
            <person name="Bussey H."/>
            <person name="Bowyer P."/>
            <person name="Cotty P.J."/>
            <person name="Dyer P.S."/>
            <person name="Egan A."/>
            <person name="Galens K."/>
            <person name="Fraser-Liggett C.M."/>
            <person name="Haas B.J."/>
            <person name="Inman J.M."/>
            <person name="Kent R."/>
            <person name="Lemieux S."/>
            <person name="Malavazi I."/>
            <person name="Orvis J."/>
            <person name="Roemer T."/>
            <person name="Ronning C.M."/>
            <person name="Sundaram J.P."/>
            <person name="Sutton G."/>
            <person name="Turner G."/>
            <person name="Venter J.C."/>
            <person name="White O.R."/>
            <person name="Whitty B.R."/>
            <person name="Youngman P."/>
            <person name="Wolfe K.H."/>
            <person name="Goldman G.H."/>
            <person name="Wortman J.R."/>
            <person name="Jiang B."/>
            <person name="Denning D.W."/>
            <person name="Nierman W.C."/>
        </authorList>
    </citation>
    <scope>NUCLEOTIDE SEQUENCE [LARGE SCALE GENOMIC DNA]</scope>
    <source>
        <strain evidence="17">ATCC 1020 / DSM 3700 / CBS 544.65 / FGSC A1164 / JCM 1740 / NRRL 181 / WB 181</strain>
    </source>
</reference>
<feature type="coiled-coil region" evidence="13">
    <location>
        <begin position="419"/>
        <end position="446"/>
    </location>
</feature>
<dbReference type="Gene3D" id="3.40.50.300">
    <property type="entry name" value="P-loop containing nucleotide triphosphate hydrolases"/>
    <property type="match status" value="1"/>
</dbReference>
<dbReference type="VEuPathDB" id="FungiDB:NFIA_075530"/>
<dbReference type="InterPro" id="IPR004815">
    <property type="entry name" value="Lon_bac/euk-typ"/>
</dbReference>
<comment type="similarity">
    <text evidence="8 9 12">Belongs to the peptidase S16 family.</text>
</comment>
<keyword evidence="13" id="KW-0175">Coiled coil</keyword>
<dbReference type="STRING" id="331117.A1DE16"/>
<dbReference type="HOGENOM" id="CLU_004109_4_0_1"/>
<dbReference type="InterPro" id="IPR054594">
    <property type="entry name" value="Lon_lid"/>
</dbReference>
<dbReference type="Gene3D" id="1.10.8.60">
    <property type="match status" value="1"/>
</dbReference>
<proteinExistence type="inferred from homology"/>
<dbReference type="InterPro" id="IPR027065">
    <property type="entry name" value="Lon_Prtase"/>
</dbReference>
<dbReference type="PROSITE" id="PS51787">
    <property type="entry name" value="LON_N"/>
    <property type="match status" value="1"/>
</dbReference>
<evidence type="ECO:0000256" key="6">
    <source>
        <dbReference type="ARBA" id="ARBA00022840"/>
    </source>
</evidence>
<dbReference type="CDD" id="cd19500">
    <property type="entry name" value="RecA-like_Lon"/>
    <property type="match status" value="1"/>
</dbReference>
<comment type="subcellular location">
    <subcellularLocation>
        <location evidence="1 8">Peroxisome matrix</location>
    </subcellularLocation>
</comment>
<dbReference type="SUPFAM" id="SSF54211">
    <property type="entry name" value="Ribosomal protein S5 domain 2-like"/>
    <property type="match status" value="1"/>
</dbReference>
<dbReference type="GO" id="GO:0004252">
    <property type="term" value="F:serine-type endopeptidase activity"/>
    <property type="evidence" value="ECO:0007669"/>
    <property type="project" value="UniProtKB-UniRule"/>
</dbReference>
<evidence type="ECO:0000256" key="1">
    <source>
        <dbReference type="ARBA" id="ARBA00004253"/>
    </source>
</evidence>
<keyword evidence="3 8" id="KW-0547">Nucleotide-binding</keyword>
<dbReference type="InterPro" id="IPR015947">
    <property type="entry name" value="PUA-like_sf"/>
</dbReference>
<sequence length="932" mass="102570">MGSNNGRATKLALVPLPKGSVLLPGVTLRIPVSNRPDLANLLSALLDQTNLEKRDGNTITFGCVPLSSPLLSNDGQQLIDDGSLGGAKKEEFDAIDAGQARKEDLFRYGTVGKVIGVQRRAYAEPFLVVQGVQRFTIKHILRERPFFEAEVVLHNERDAISNDAETAELFQQLRQLSRELITLLRLSSLLPSTGTRLSPLVARKFEVYIAKTDLSQAGNLADFMADVADPTFEEKLRVLASFALRTRLERVVELLGRQVQGIKNSVKVTAISTSSFPPNSPFDISQIDPRDRELLARRAMAGLTGLTPPGAAGGRNNEDEKEINEVDELQKRLQEAELSPEARKVADKELRRLRKMNPANAEYGVCRTYLENIADIPWTKVTEDKLGPETLKRARKQLDEDHYGLETIKKRLLEYLAVLRLKQSTNQDVERQIAALTKELDAANEAPVEKDVPALSESDRVSLEAKLNLLQSRRMADKSPILLLVGPPGTGKTSLARSVATSLGRKFHRISLGGVRDEAEIRGHRRTYVAAMPGLIVNGLKKVGVANPVFLLDEIDKVGGANFQGDPSAAMLEVLDPEQNYTFVDHYINIPIDLSKVLFIATANSLDTIPAPLLDRMETITLSGYTTVEKRHIAKRHLIPKQIRANGLSEGQVVLSDEVVDKVITSYTRESGVRNLERELGSICRHKAVQYADAVDNGRLDTYNPVVALSDLEEILGIERFDEEIAEKHGRPGVVTGLVAYSTGGQGSILFIEVADMPGNGRVQLTGKLGDVLKESVEVALTWVKAHSFELGLTHDPNEDIMKNRSLHVHCPAGAIPKDGPSAGLAHTIGLISLFTGKAVPPQIAMTGEVSLRGRVMPVGGIKEKLIGALRAGVKTVLLPEQNRKDVKDVPQEVHDGLQIVYVRHIWEAIRQVWPDAHWPGQHHMNFVESRL</sequence>
<dbReference type="InterPro" id="IPR020568">
    <property type="entry name" value="Ribosomal_Su5_D2-typ_SF"/>
</dbReference>
<dbReference type="Gene3D" id="2.30.130.40">
    <property type="entry name" value="LON domain-like"/>
    <property type="match status" value="1"/>
</dbReference>
<evidence type="ECO:0000256" key="7">
    <source>
        <dbReference type="ARBA" id="ARBA00023140"/>
    </source>
</evidence>
<keyword evidence="7 8" id="KW-0576">Peroxisome</keyword>
<evidence type="ECO:0000256" key="4">
    <source>
        <dbReference type="ARBA" id="ARBA00022801"/>
    </source>
</evidence>
<name>A1DE16_NEOFI</name>
<dbReference type="InterPro" id="IPR008269">
    <property type="entry name" value="Lon_proteolytic"/>
</dbReference>
<evidence type="ECO:0000259" key="14">
    <source>
        <dbReference type="PROSITE" id="PS51786"/>
    </source>
</evidence>
<dbReference type="InterPro" id="IPR003959">
    <property type="entry name" value="ATPase_AAA_core"/>
</dbReference>
<dbReference type="PROSITE" id="PS51786">
    <property type="entry name" value="LON_PROTEOLYTIC"/>
    <property type="match status" value="1"/>
</dbReference>
<evidence type="ECO:0000256" key="13">
    <source>
        <dbReference type="SAM" id="Coils"/>
    </source>
</evidence>
<evidence type="ECO:0000313" key="17">
    <source>
        <dbReference type="Proteomes" id="UP000006702"/>
    </source>
</evidence>
<dbReference type="InterPro" id="IPR027501">
    <property type="entry name" value="Lonp2_euk"/>
</dbReference>
<dbReference type="OrthoDB" id="2411602at2759"/>
<dbReference type="GO" id="GO:0016887">
    <property type="term" value="F:ATP hydrolysis activity"/>
    <property type="evidence" value="ECO:0007669"/>
    <property type="project" value="UniProtKB-UniRule"/>
</dbReference>
<dbReference type="GO" id="GO:0016558">
    <property type="term" value="P:protein import into peroxisome matrix"/>
    <property type="evidence" value="ECO:0007669"/>
    <property type="project" value="UniProtKB-UniRule"/>
</dbReference>
<evidence type="ECO:0000313" key="16">
    <source>
        <dbReference type="EMBL" id="EAW17623.1"/>
    </source>
</evidence>
<dbReference type="SMART" id="SM00464">
    <property type="entry name" value="LON"/>
    <property type="match status" value="1"/>
</dbReference>
<feature type="binding site" evidence="8 11">
    <location>
        <begin position="486"/>
        <end position="493"/>
    </location>
    <ligand>
        <name>ATP</name>
        <dbReference type="ChEBI" id="CHEBI:30616"/>
    </ligand>
</feature>
<dbReference type="GO" id="GO:0004176">
    <property type="term" value="F:ATP-dependent peptidase activity"/>
    <property type="evidence" value="ECO:0007669"/>
    <property type="project" value="UniProtKB-UniRule"/>
</dbReference>
<dbReference type="SUPFAM" id="SSF88697">
    <property type="entry name" value="PUA domain-like"/>
    <property type="match status" value="1"/>
</dbReference>
<dbReference type="SMART" id="SM00382">
    <property type="entry name" value="AAA"/>
    <property type="match status" value="1"/>
</dbReference>
<dbReference type="RefSeq" id="XP_001259520.1">
    <property type="nucleotide sequence ID" value="XM_001259519.1"/>
</dbReference>
<dbReference type="Pfam" id="PF00004">
    <property type="entry name" value="AAA"/>
    <property type="match status" value="1"/>
</dbReference>
<organism evidence="16 17">
    <name type="scientific">Neosartorya fischeri (strain ATCC 1020 / DSM 3700 / CBS 544.65 / FGSC A1164 / JCM 1740 / NRRL 181 / WB 181)</name>
    <name type="common">Aspergillus fischerianus</name>
    <dbReference type="NCBI Taxonomy" id="331117"/>
    <lineage>
        <taxon>Eukaryota</taxon>
        <taxon>Fungi</taxon>
        <taxon>Dikarya</taxon>
        <taxon>Ascomycota</taxon>
        <taxon>Pezizomycotina</taxon>
        <taxon>Eurotiomycetes</taxon>
        <taxon>Eurotiomycetidae</taxon>
        <taxon>Eurotiales</taxon>
        <taxon>Aspergillaceae</taxon>
        <taxon>Aspergillus</taxon>
        <taxon>Aspergillus subgen. Fumigati</taxon>
    </lineage>
</organism>
<keyword evidence="2 8" id="KW-0645">Protease</keyword>
<keyword evidence="6 8" id="KW-0067">ATP-binding</keyword>
<dbReference type="FunFam" id="1.10.8.60:FF:000091">
    <property type="entry name" value="Lon protease homolog 2, peroxisomal"/>
    <property type="match status" value="1"/>
</dbReference>
<feature type="active site" evidence="8 10">
    <location>
        <position position="822"/>
    </location>
</feature>
<evidence type="ECO:0000259" key="15">
    <source>
        <dbReference type="PROSITE" id="PS51787"/>
    </source>
</evidence>
<dbReference type="PANTHER" id="PTHR10046">
    <property type="entry name" value="ATP DEPENDENT LON PROTEASE FAMILY MEMBER"/>
    <property type="match status" value="1"/>
</dbReference>
<evidence type="ECO:0000256" key="10">
    <source>
        <dbReference type="PIRSR" id="PIRSR001174-1"/>
    </source>
</evidence>
<dbReference type="KEGG" id="nfi:NFIA_075530"/>
<dbReference type="Gene3D" id="1.20.5.5270">
    <property type="match status" value="1"/>
</dbReference>
<dbReference type="OMA" id="MPMNQEY"/>
<evidence type="ECO:0000256" key="11">
    <source>
        <dbReference type="PIRSR" id="PIRSR001174-2"/>
    </source>
</evidence>
<dbReference type="Gene3D" id="3.30.230.10">
    <property type="match status" value="1"/>
</dbReference>
<dbReference type="Proteomes" id="UP000006702">
    <property type="component" value="Unassembled WGS sequence"/>
</dbReference>
<dbReference type="InterPro" id="IPR027417">
    <property type="entry name" value="P-loop_NTPase"/>
</dbReference>
<feature type="domain" description="Lon N-terminal" evidence="15">
    <location>
        <begin position="11"/>
        <end position="259"/>
    </location>
</feature>
<keyword evidence="17" id="KW-1185">Reference proteome</keyword>
<dbReference type="FunFam" id="1.20.5.5270:FF:000002">
    <property type="entry name" value="Lon protease homolog"/>
    <property type="match status" value="1"/>
</dbReference>
<evidence type="ECO:0000256" key="2">
    <source>
        <dbReference type="ARBA" id="ARBA00022670"/>
    </source>
</evidence>
<dbReference type="Pfam" id="PF05362">
    <property type="entry name" value="Lon_C"/>
    <property type="match status" value="1"/>
</dbReference>
<dbReference type="AlphaFoldDB" id="A1DE16"/>
<dbReference type="InterPro" id="IPR003111">
    <property type="entry name" value="Lon_prtase_N"/>
</dbReference>
<dbReference type="FunFam" id="3.30.230.10:FF:000039">
    <property type="entry name" value="Lon protease homolog 2, peroxisomal"/>
    <property type="match status" value="1"/>
</dbReference>
<evidence type="ECO:0000256" key="12">
    <source>
        <dbReference type="PROSITE-ProRule" id="PRU01122"/>
    </source>
</evidence>
<accession>A1DE16</accession>
<dbReference type="InterPro" id="IPR014721">
    <property type="entry name" value="Ribsml_uS5_D2-typ_fold_subgr"/>
</dbReference>
<dbReference type="InterPro" id="IPR046336">
    <property type="entry name" value="Lon_prtase_N_sf"/>
</dbReference>
<dbReference type="Pfam" id="PF22667">
    <property type="entry name" value="Lon_lid"/>
    <property type="match status" value="1"/>
</dbReference>
<gene>
    <name evidence="16" type="ORF">NFIA_075530</name>
</gene>
<dbReference type="InterPro" id="IPR003593">
    <property type="entry name" value="AAA+_ATPase"/>
</dbReference>
<dbReference type="HAMAP" id="MF_03121">
    <property type="entry name" value="lonp2_euk"/>
    <property type="match status" value="1"/>
</dbReference>
<dbReference type="EC" id="3.4.21.-" evidence="8"/>
<evidence type="ECO:0000256" key="5">
    <source>
        <dbReference type="ARBA" id="ARBA00022825"/>
    </source>
</evidence>
<evidence type="ECO:0000256" key="3">
    <source>
        <dbReference type="ARBA" id="ARBA00022741"/>
    </source>
</evidence>
<feature type="short sequence motif" description="Microbody targeting signal" evidence="8">
    <location>
        <begin position="930"/>
        <end position="932"/>
    </location>
</feature>
<dbReference type="eggNOG" id="KOG2004">
    <property type="taxonomic scope" value="Eukaryota"/>
</dbReference>